<reference evidence="3" key="1">
    <citation type="submission" date="2016-06" db="UniProtKB">
        <authorList>
            <consortium name="WormBaseParasite"/>
        </authorList>
    </citation>
    <scope>IDENTIFICATION</scope>
</reference>
<dbReference type="AlphaFoldDB" id="A0A183T198"/>
<dbReference type="OrthoDB" id="6288001at2759"/>
<evidence type="ECO:0000313" key="1">
    <source>
        <dbReference type="EMBL" id="VDL96631.1"/>
    </source>
</evidence>
<dbReference type="Proteomes" id="UP000275846">
    <property type="component" value="Unassembled WGS sequence"/>
</dbReference>
<accession>A0A183T198</accession>
<organism evidence="3">
    <name type="scientific">Schistocephalus solidus</name>
    <name type="common">Tapeworm</name>
    <dbReference type="NCBI Taxonomy" id="70667"/>
    <lineage>
        <taxon>Eukaryota</taxon>
        <taxon>Metazoa</taxon>
        <taxon>Spiralia</taxon>
        <taxon>Lophotrochozoa</taxon>
        <taxon>Platyhelminthes</taxon>
        <taxon>Cestoda</taxon>
        <taxon>Eucestoda</taxon>
        <taxon>Diphyllobothriidea</taxon>
        <taxon>Diphyllobothriidae</taxon>
        <taxon>Schistocephalus</taxon>
    </lineage>
</organism>
<dbReference type="EMBL" id="UYSU01035746">
    <property type="protein sequence ID" value="VDL96631.1"/>
    <property type="molecule type" value="Genomic_DNA"/>
</dbReference>
<evidence type="ECO:0000313" key="3">
    <source>
        <dbReference type="WBParaSite" id="SSLN_0001064401-mRNA-1"/>
    </source>
</evidence>
<sequence>MVLVRPSPSLLAVIGSRFQCFDCSSSTAASPPQHCPILPNASSLYRTAAPFTPSVQAEPELNVHALSESVRARGLSTQFPNTLLNKLELSRDLRLQLLTCLLQLPNKLRPELVEPIGSEYAIEASTDVDSASLTRLHYQEFSDLVANRHGFQFTLGKRARWEYREMLRLWHCLSKELAAALSPTAPIRSCLLSDFARLPAVEASAWLPPDEVIHMEATADDVFVPHDGSRPLINPFTRLCLVGSSSLASFAGKWKLVMRVFYNFFRLTRTHCTALPYPWSSLYSAEVIQAFLASGA</sequence>
<keyword evidence="2" id="KW-1185">Reference proteome</keyword>
<reference evidence="1 2" key="2">
    <citation type="submission" date="2018-11" db="EMBL/GenBank/DDBJ databases">
        <authorList>
            <consortium name="Pathogen Informatics"/>
        </authorList>
    </citation>
    <scope>NUCLEOTIDE SEQUENCE [LARGE SCALE GENOMIC DNA]</scope>
    <source>
        <strain evidence="1 2">NST_G2</strain>
    </source>
</reference>
<protein>
    <submittedName>
        <fullName evidence="1 3">Uncharacterized protein</fullName>
    </submittedName>
</protein>
<proteinExistence type="predicted"/>
<dbReference type="STRING" id="70667.A0A183T198"/>
<dbReference type="WBParaSite" id="SSLN_0001064401-mRNA-1">
    <property type="protein sequence ID" value="SSLN_0001064401-mRNA-1"/>
    <property type="gene ID" value="SSLN_0001064401"/>
</dbReference>
<gene>
    <name evidence="1" type="ORF">SSLN_LOCUS10246</name>
</gene>
<name>A0A183T198_SCHSO</name>
<evidence type="ECO:0000313" key="2">
    <source>
        <dbReference type="Proteomes" id="UP000275846"/>
    </source>
</evidence>